<evidence type="ECO:0000313" key="1">
    <source>
        <dbReference type="EMBL" id="KAG2231837.1"/>
    </source>
</evidence>
<dbReference type="Proteomes" id="UP000613177">
    <property type="component" value="Unassembled WGS sequence"/>
</dbReference>
<dbReference type="AlphaFoldDB" id="A0A8H7SPA8"/>
<name>A0A8H7SPA8_9FUNG</name>
<organism evidence="1 2">
    <name type="scientific">Thamnidium elegans</name>
    <dbReference type="NCBI Taxonomy" id="101142"/>
    <lineage>
        <taxon>Eukaryota</taxon>
        <taxon>Fungi</taxon>
        <taxon>Fungi incertae sedis</taxon>
        <taxon>Mucoromycota</taxon>
        <taxon>Mucoromycotina</taxon>
        <taxon>Mucoromycetes</taxon>
        <taxon>Mucorales</taxon>
        <taxon>Mucorineae</taxon>
        <taxon>Mucoraceae</taxon>
        <taxon>Thamnidium</taxon>
    </lineage>
</organism>
<sequence length="209" mass="23253">MLYSGETENNESKEAQKIAKSFDNCIRGAFKVDLRICLHYKELFYDVCNVEFARNGDIEKKCVSDATKVMLEGKCILDQIVKLAKLDDDAKELQVLNLQFCGLKGAIIGVRFEKTGRGYVAENVGRTLRMPIEVDNITKFFESVVAALLLVKERAEKNASLIEASLNRDSSVFGSQSPTPNCTLLKTTWLGPKPSSPKVIPPLPQTFLC</sequence>
<gene>
    <name evidence="1" type="ORF">INT48_005620</name>
</gene>
<dbReference type="EMBL" id="JAEPRE010000133">
    <property type="protein sequence ID" value="KAG2231837.1"/>
    <property type="molecule type" value="Genomic_DNA"/>
</dbReference>
<comment type="caution">
    <text evidence="1">The sequence shown here is derived from an EMBL/GenBank/DDBJ whole genome shotgun (WGS) entry which is preliminary data.</text>
</comment>
<evidence type="ECO:0000313" key="2">
    <source>
        <dbReference type="Proteomes" id="UP000613177"/>
    </source>
</evidence>
<proteinExistence type="predicted"/>
<protein>
    <submittedName>
        <fullName evidence="1">Uncharacterized protein</fullName>
    </submittedName>
</protein>
<reference evidence="1" key="1">
    <citation type="submission" date="2021-01" db="EMBL/GenBank/DDBJ databases">
        <title>Metabolic potential, ecology and presence of endohyphal bacteria is reflected in genomic diversity of Mucoromycotina.</title>
        <authorList>
            <person name="Muszewska A."/>
            <person name="Okrasinska A."/>
            <person name="Steczkiewicz K."/>
            <person name="Drgas O."/>
            <person name="Orlowska M."/>
            <person name="Perlinska-Lenart U."/>
            <person name="Aleksandrzak-Piekarczyk T."/>
            <person name="Szatraj K."/>
            <person name="Zielenkiewicz U."/>
            <person name="Pilsyk S."/>
            <person name="Malc E."/>
            <person name="Mieczkowski P."/>
            <person name="Kruszewska J.S."/>
            <person name="Biernat P."/>
            <person name="Pawlowska J."/>
        </authorList>
    </citation>
    <scope>NUCLEOTIDE SEQUENCE</scope>
    <source>
        <strain evidence="1">WA0000018081</strain>
    </source>
</reference>
<keyword evidence="2" id="KW-1185">Reference proteome</keyword>
<accession>A0A8H7SPA8</accession>